<comment type="caution">
    <text evidence="1">The sequence shown here is derived from an EMBL/GenBank/DDBJ whole genome shotgun (WGS) entry which is preliminary data.</text>
</comment>
<gene>
    <name evidence="1" type="ORF">ILUMI_14578</name>
</gene>
<proteinExistence type="predicted"/>
<dbReference type="EMBL" id="VTPC01027446">
    <property type="protein sequence ID" value="KAF2891595.1"/>
    <property type="molecule type" value="Genomic_DNA"/>
</dbReference>
<name>A0A8K0CYD1_IGNLU</name>
<evidence type="ECO:0000313" key="1">
    <source>
        <dbReference type="EMBL" id="KAF2891595.1"/>
    </source>
</evidence>
<protein>
    <submittedName>
        <fullName evidence="1">Uncharacterized protein</fullName>
    </submittedName>
</protein>
<evidence type="ECO:0000313" key="2">
    <source>
        <dbReference type="Proteomes" id="UP000801492"/>
    </source>
</evidence>
<keyword evidence="2" id="KW-1185">Reference proteome</keyword>
<sequence>MKENQKKKNEGCGVVIDMEISTEDQWKQNEIEAQTSKMVVQGRCAFCPRALDPEVKTQWVGCGKHICPNHRRNIIQIKCRTCPQDKFKYFVYVRLSLRCYLYDDVQSKAACLQSVETVSQVRKQDPEILVIQFTYLGFECFVT</sequence>
<reference evidence="1" key="1">
    <citation type="submission" date="2019-08" db="EMBL/GenBank/DDBJ databases">
        <title>The genome of the North American firefly Photinus pyralis.</title>
        <authorList>
            <consortium name="Photinus pyralis genome working group"/>
            <person name="Fallon T.R."/>
            <person name="Sander Lower S.E."/>
            <person name="Weng J.-K."/>
        </authorList>
    </citation>
    <scope>NUCLEOTIDE SEQUENCE</scope>
    <source>
        <strain evidence="1">TRF0915ILg1</strain>
        <tissue evidence="1">Whole body</tissue>
    </source>
</reference>
<dbReference type="Proteomes" id="UP000801492">
    <property type="component" value="Unassembled WGS sequence"/>
</dbReference>
<dbReference type="AlphaFoldDB" id="A0A8K0CYD1"/>
<accession>A0A8K0CYD1</accession>
<organism evidence="1 2">
    <name type="scientific">Ignelater luminosus</name>
    <name type="common">Cucubano</name>
    <name type="synonym">Pyrophorus luminosus</name>
    <dbReference type="NCBI Taxonomy" id="2038154"/>
    <lineage>
        <taxon>Eukaryota</taxon>
        <taxon>Metazoa</taxon>
        <taxon>Ecdysozoa</taxon>
        <taxon>Arthropoda</taxon>
        <taxon>Hexapoda</taxon>
        <taxon>Insecta</taxon>
        <taxon>Pterygota</taxon>
        <taxon>Neoptera</taxon>
        <taxon>Endopterygota</taxon>
        <taxon>Coleoptera</taxon>
        <taxon>Polyphaga</taxon>
        <taxon>Elateriformia</taxon>
        <taxon>Elateroidea</taxon>
        <taxon>Elateridae</taxon>
        <taxon>Agrypninae</taxon>
        <taxon>Pyrophorini</taxon>
        <taxon>Ignelater</taxon>
    </lineage>
</organism>